<evidence type="ECO:0000313" key="1">
    <source>
        <dbReference type="EMBL" id="QJA49132.1"/>
    </source>
</evidence>
<reference evidence="1" key="1">
    <citation type="submission" date="2020-03" db="EMBL/GenBank/DDBJ databases">
        <title>The deep terrestrial virosphere.</title>
        <authorList>
            <person name="Holmfeldt K."/>
            <person name="Nilsson E."/>
            <person name="Simone D."/>
            <person name="Lopez-Fernandez M."/>
            <person name="Wu X."/>
            <person name="de Brujin I."/>
            <person name="Lundin D."/>
            <person name="Andersson A."/>
            <person name="Bertilsson S."/>
            <person name="Dopson M."/>
        </authorList>
    </citation>
    <scope>NUCLEOTIDE SEQUENCE</scope>
    <source>
        <strain evidence="2">MM415B01508</strain>
        <strain evidence="1">TM448A01234</strain>
    </source>
</reference>
<dbReference type="EMBL" id="MT144119">
    <property type="protein sequence ID" value="QJA49132.1"/>
    <property type="molecule type" value="Genomic_DNA"/>
</dbReference>
<protein>
    <submittedName>
        <fullName evidence="1">Uncharacterized protein</fullName>
    </submittedName>
</protein>
<organism evidence="1">
    <name type="scientific">viral metagenome</name>
    <dbReference type="NCBI Taxonomy" id="1070528"/>
    <lineage>
        <taxon>unclassified sequences</taxon>
        <taxon>metagenomes</taxon>
        <taxon>organismal metagenomes</taxon>
    </lineage>
</organism>
<dbReference type="AlphaFoldDB" id="A0A6H1ZNT5"/>
<gene>
    <name evidence="2" type="ORF">MM415B01508_0012</name>
    <name evidence="1" type="ORF">TM448A01234_0009</name>
</gene>
<sequence length="77" mass="8612">MPAVSKVQQQAMAIAKHNPSALYKRNRGLLKMSREKLHEFASTKRKDLPKRKNSLLSLVDGDAKVARKIAKSRGGKK</sequence>
<name>A0A6H1ZNT5_9ZZZZ</name>
<accession>A0A6H1ZNT5</accession>
<proteinExistence type="predicted"/>
<evidence type="ECO:0000313" key="2">
    <source>
        <dbReference type="EMBL" id="QJA58043.1"/>
    </source>
</evidence>
<dbReference type="EMBL" id="MT141305">
    <property type="protein sequence ID" value="QJA58043.1"/>
    <property type="molecule type" value="Genomic_DNA"/>
</dbReference>